<proteinExistence type="predicted"/>
<evidence type="ECO:0000313" key="1">
    <source>
        <dbReference type="EMBL" id="EJD65232.1"/>
    </source>
</evidence>
<gene>
    <name evidence="1" type="ORF">HMPREF9156_00676</name>
</gene>
<keyword evidence="2" id="KW-1185">Reference proteome</keyword>
<dbReference type="Proteomes" id="UP000006415">
    <property type="component" value="Unassembled WGS sequence"/>
</dbReference>
<protein>
    <recommendedName>
        <fullName evidence="3">Ribbon-helix-helix protein CopG domain-containing protein</fullName>
    </recommendedName>
</protein>
<dbReference type="OrthoDB" id="3234009at2"/>
<sequence>MNDQEILHKYGLSDEWVEKDSARVEDETQSDNLTGVYYYGLPPEHRENDELVTLSVRIPHSLMEAATQEAKKYHLTRSEYVRRALIQAQG</sequence>
<dbReference type="EMBL" id="AGZS01000002">
    <property type="protein sequence ID" value="EJD65232.1"/>
    <property type="molecule type" value="Genomic_DNA"/>
</dbReference>
<dbReference type="eggNOG" id="ENOG5030WCI">
    <property type="taxonomic scope" value="Bacteria"/>
</dbReference>
<evidence type="ECO:0000313" key="2">
    <source>
        <dbReference type="Proteomes" id="UP000006415"/>
    </source>
</evidence>
<name>J0LN13_9BIFI</name>
<dbReference type="AlphaFoldDB" id="J0LN13"/>
<dbReference type="STRING" id="857290.HMPREF9156_00676"/>
<accession>J0LN13</accession>
<reference evidence="1 2" key="1">
    <citation type="submission" date="2012-01" db="EMBL/GenBank/DDBJ databases">
        <title>The Genome Sequence of Scardovia wiggsiae F0424.</title>
        <authorList>
            <consortium name="The Broad Institute Genome Sequencing Platform"/>
            <person name="Earl A."/>
            <person name="Ward D."/>
            <person name="Feldgarden M."/>
            <person name="Gevers D."/>
            <person name="Izard J."/>
            <person name="Ganesan A."/>
            <person name="Baranova O.V."/>
            <person name="Blanton J.M."/>
            <person name="Tanner A.C."/>
            <person name="Mathney J."/>
            <person name="Dewhirst F.E."/>
            <person name="Young S.K."/>
            <person name="Zeng Q."/>
            <person name="Gargeya S."/>
            <person name="Fitzgerald M."/>
            <person name="Haas B."/>
            <person name="Abouelleil A."/>
            <person name="Alvarado L."/>
            <person name="Arachchi H.M."/>
            <person name="Berlin A."/>
            <person name="Chapman S.B."/>
            <person name="Gearin G."/>
            <person name="Goldberg J."/>
            <person name="Griggs A."/>
            <person name="Gujja S."/>
            <person name="Hansen M."/>
            <person name="Heiman D."/>
            <person name="Howarth C."/>
            <person name="Larimer J."/>
            <person name="Lui A."/>
            <person name="MacDonald P.J.P."/>
            <person name="McCowen C."/>
            <person name="Montmayeur A."/>
            <person name="Murphy C."/>
            <person name="Neiman D."/>
            <person name="Pearson M."/>
            <person name="Priest M."/>
            <person name="Roberts A."/>
            <person name="Saif S."/>
            <person name="Shea T."/>
            <person name="Sisk P."/>
            <person name="Stolte C."/>
            <person name="Sykes S."/>
            <person name="Wortman J."/>
            <person name="Nusbaum C."/>
            <person name="Birren B."/>
        </authorList>
    </citation>
    <scope>NUCLEOTIDE SEQUENCE [LARGE SCALE GENOMIC DNA]</scope>
    <source>
        <strain evidence="1 2">F0424</strain>
    </source>
</reference>
<dbReference type="RefSeq" id="WP_007147740.1">
    <property type="nucleotide sequence ID" value="NZ_AKCI01000001.1"/>
</dbReference>
<dbReference type="HOGENOM" id="CLU_2436582_0_0_11"/>
<organism evidence="1 2">
    <name type="scientific">Scardovia wiggsiae F0424</name>
    <dbReference type="NCBI Taxonomy" id="857290"/>
    <lineage>
        <taxon>Bacteria</taxon>
        <taxon>Bacillati</taxon>
        <taxon>Actinomycetota</taxon>
        <taxon>Actinomycetes</taxon>
        <taxon>Bifidobacteriales</taxon>
        <taxon>Bifidobacteriaceae</taxon>
        <taxon>Scardovia</taxon>
    </lineage>
</organism>
<comment type="caution">
    <text evidence="1">The sequence shown here is derived from an EMBL/GenBank/DDBJ whole genome shotgun (WGS) entry which is preliminary data.</text>
</comment>
<evidence type="ECO:0008006" key="3">
    <source>
        <dbReference type="Google" id="ProtNLM"/>
    </source>
</evidence>